<dbReference type="GO" id="GO:0008745">
    <property type="term" value="F:N-acetylmuramoyl-L-alanine amidase activity"/>
    <property type="evidence" value="ECO:0007669"/>
    <property type="project" value="InterPro"/>
</dbReference>
<keyword evidence="2" id="KW-0472">Membrane</keyword>
<dbReference type="PANTHER" id="PTHR30404:SF0">
    <property type="entry name" value="N-ACETYLMURAMOYL-L-ALANINE AMIDASE AMIC"/>
    <property type="match status" value="1"/>
</dbReference>
<dbReference type="RefSeq" id="WP_228352640.1">
    <property type="nucleotide sequence ID" value="NZ_JACEGA010000001.1"/>
</dbReference>
<keyword evidence="1" id="KW-0378">Hydrolase</keyword>
<protein>
    <submittedName>
        <fullName evidence="4">N-acetylmuramoyl-L-alanine amidase</fullName>
    </submittedName>
</protein>
<dbReference type="Gene3D" id="3.40.630.40">
    <property type="entry name" value="Zn-dependent exopeptidases"/>
    <property type="match status" value="1"/>
</dbReference>
<dbReference type="InterPro" id="IPR050695">
    <property type="entry name" value="N-acetylmuramoyl_amidase_3"/>
</dbReference>
<dbReference type="GO" id="GO:0009253">
    <property type="term" value="P:peptidoglycan catabolic process"/>
    <property type="evidence" value="ECO:0007669"/>
    <property type="project" value="InterPro"/>
</dbReference>
<accession>A0A839JZ43</accession>
<dbReference type="EMBL" id="JACEGA010000001">
    <property type="protein sequence ID" value="MBB2182953.1"/>
    <property type="molecule type" value="Genomic_DNA"/>
</dbReference>
<dbReference type="Pfam" id="PF07833">
    <property type="entry name" value="Cu_amine_oxidN1"/>
    <property type="match status" value="2"/>
</dbReference>
<dbReference type="SUPFAM" id="SSF53187">
    <property type="entry name" value="Zn-dependent exopeptidases"/>
    <property type="match status" value="1"/>
</dbReference>
<dbReference type="Gene3D" id="3.30.457.10">
    <property type="entry name" value="Copper amine oxidase-like, N-terminal domain"/>
    <property type="match status" value="3"/>
</dbReference>
<evidence type="ECO:0000256" key="1">
    <source>
        <dbReference type="ARBA" id="ARBA00022801"/>
    </source>
</evidence>
<evidence type="ECO:0000259" key="3">
    <source>
        <dbReference type="SMART" id="SM00646"/>
    </source>
</evidence>
<dbReference type="CDD" id="cd02696">
    <property type="entry name" value="MurNAc-LAA"/>
    <property type="match status" value="1"/>
</dbReference>
<reference evidence="4 5" key="1">
    <citation type="submission" date="2020-07" db="EMBL/GenBank/DDBJ databases">
        <title>Characterization and genome sequencing of isolate MD1, a novel member within the family Lachnospiraceae.</title>
        <authorList>
            <person name="Rettenmaier R."/>
            <person name="Di Bello L."/>
            <person name="Zinser C."/>
            <person name="Scheitz K."/>
            <person name="Liebl W."/>
            <person name="Zverlov V."/>
        </authorList>
    </citation>
    <scope>NUCLEOTIDE SEQUENCE [LARGE SCALE GENOMIC DNA]</scope>
    <source>
        <strain evidence="4 5">MD1</strain>
    </source>
</reference>
<keyword evidence="2" id="KW-0812">Transmembrane</keyword>
<evidence type="ECO:0000313" key="4">
    <source>
        <dbReference type="EMBL" id="MBB2182953.1"/>
    </source>
</evidence>
<feature type="transmembrane region" description="Helical" evidence="2">
    <location>
        <begin position="20"/>
        <end position="39"/>
    </location>
</feature>
<dbReference type="Proteomes" id="UP000574276">
    <property type="component" value="Unassembled WGS sequence"/>
</dbReference>
<gene>
    <name evidence="4" type="ORF">H0486_08690</name>
</gene>
<dbReference type="GO" id="GO:0030288">
    <property type="term" value="C:outer membrane-bounded periplasmic space"/>
    <property type="evidence" value="ECO:0007669"/>
    <property type="project" value="TreeGrafter"/>
</dbReference>
<dbReference type="AlphaFoldDB" id="A0A839JZ43"/>
<dbReference type="InterPro" id="IPR036582">
    <property type="entry name" value="Mao_N_sf"/>
</dbReference>
<name>A0A839JZ43_9FIRM</name>
<evidence type="ECO:0000256" key="2">
    <source>
        <dbReference type="SAM" id="Phobius"/>
    </source>
</evidence>
<dbReference type="SMART" id="SM00646">
    <property type="entry name" value="Ami_3"/>
    <property type="match status" value="1"/>
</dbReference>
<proteinExistence type="predicted"/>
<organism evidence="4 5">
    <name type="scientific">Variimorphobacter saccharofermentans</name>
    <dbReference type="NCBI Taxonomy" id="2755051"/>
    <lineage>
        <taxon>Bacteria</taxon>
        <taxon>Bacillati</taxon>
        <taxon>Bacillota</taxon>
        <taxon>Clostridia</taxon>
        <taxon>Lachnospirales</taxon>
        <taxon>Lachnospiraceae</taxon>
        <taxon>Variimorphobacter</taxon>
    </lineage>
</organism>
<keyword evidence="2" id="KW-1133">Transmembrane helix</keyword>
<dbReference type="PANTHER" id="PTHR30404">
    <property type="entry name" value="N-ACETYLMURAMOYL-L-ALANINE AMIDASE"/>
    <property type="match status" value="1"/>
</dbReference>
<comment type="caution">
    <text evidence="4">The sequence shown here is derived from an EMBL/GenBank/DDBJ whole genome shotgun (WGS) entry which is preliminary data.</text>
</comment>
<dbReference type="InterPro" id="IPR002508">
    <property type="entry name" value="MurNAc-LAA_cat"/>
</dbReference>
<sequence length="903" mass="99231">MMTVVSRTFTNDKRIRTRFLLIRICCLFIIAILVAGIYANTAEAASGLKIYYYSNKKQSTYTDKKIKVTLNGKTISKTNAPGILVNGVALLPYDDIFKNSGIEASCSYNKEKGTITISKFNNTITMTIGSKSATLNGKKVTLSEAPIKIKYVDANLVKILVPSRFVAENLGLSYTWNSSKSTVAIEKNTLNLSYNNGQKFEYYSTQGKVTIDGKSVNLGTMPSIITNNTAMLRAKKVFADSSIKADYKYDSKTKTVTLTKGTNKLVMTIGSKTAYLNDKKFTLDAAPLIVKNHDTGYTFVMVPGSNTAKSLGYNYSWNSNTKTSVITSKKKENPVIVGSGNSGTAPELGDSSVTYETGTILKQWSGDVSVIGKSTGAKEINNGSANALNTIYSVARDYGNSMINSEIFQIVGTSPFSKITSSQSGNKLTIQALNTNCADQTYQMYGSTSYYINTISTRNTNSSSTTIDFEAITDKFTYDLSLSTDQKTLYVTIYFNTVTSAVVGTNSTGDYLNITGISTVDTSIIKQGNAIYVTLPNTSNSIGDIYTELNGAKYLQQFYTLTMSDKTQFILVLKEDCEYYIQENGNHTTILLQSATTPVQPTIPVTDSGSQSLTGFDIVIPKPEGIQASMIHDEDYYYNKEFVIKLPGDYTEFLRNQPISSNSSIIKDIRVSLNSSNETEIRVSTSRLQGYEYTTDDKNIYVNVGDPGEIYKNIVVLDPGHGGKANGAEYFGTKEKDVNFKILYTIGKQYFNQDPSKLKVYYTRTTDVDISLNDRAAFAEKCDADLFVSLHMNASTSKTAAGTEVYYSKSNNSPNDAGLTSSKLAEIFVSNLTDVLGTSNRGAKHNIYTVVHKNTVPAVLIELGFLSNSDDYDIITDEEYQDMAAQAIYETLLEVFEMYPTGR</sequence>
<keyword evidence="5" id="KW-1185">Reference proteome</keyword>
<evidence type="ECO:0000313" key="5">
    <source>
        <dbReference type="Proteomes" id="UP000574276"/>
    </source>
</evidence>
<dbReference type="SUPFAM" id="SSF55383">
    <property type="entry name" value="Copper amine oxidase, domain N"/>
    <property type="match status" value="3"/>
</dbReference>
<feature type="domain" description="MurNAc-LAA" evidence="3">
    <location>
        <begin position="776"/>
        <end position="893"/>
    </location>
</feature>
<dbReference type="InterPro" id="IPR012854">
    <property type="entry name" value="Cu_amine_oxidase-like_N"/>
</dbReference>
<dbReference type="Pfam" id="PF01520">
    <property type="entry name" value="Amidase_3"/>
    <property type="match status" value="1"/>
</dbReference>